<accession>C7Q817</accession>
<organism evidence="3 4">
    <name type="scientific">Catenulispora acidiphila (strain DSM 44928 / JCM 14897 / NBRC 102108 / NRRL B-24433 / ID139908)</name>
    <dbReference type="NCBI Taxonomy" id="479433"/>
    <lineage>
        <taxon>Bacteria</taxon>
        <taxon>Bacillati</taxon>
        <taxon>Actinomycetota</taxon>
        <taxon>Actinomycetes</taxon>
        <taxon>Catenulisporales</taxon>
        <taxon>Catenulisporaceae</taxon>
        <taxon>Catenulispora</taxon>
    </lineage>
</organism>
<reference evidence="3 4" key="1">
    <citation type="journal article" date="2009" name="Stand. Genomic Sci.">
        <title>Complete genome sequence of Catenulispora acidiphila type strain (ID 139908).</title>
        <authorList>
            <person name="Copeland A."/>
            <person name="Lapidus A."/>
            <person name="Glavina Del Rio T."/>
            <person name="Nolan M."/>
            <person name="Lucas S."/>
            <person name="Chen F."/>
            <person name="Tice H."/>
            <person name="Cheng J.F."/>
            <person name="Bruce D."/>
            <person name="Goodwin L."/>
            <person name="Pitluck S."/>
            <person name="Mikhailova N."/>
            <person name="Pati A."/>
            <person name="Ivanova N."/>
            <person name="Mavromatis K."/>
            <person name="Chen A."/>
            <person name="Palaniappan K."/>
            <person name="Chain P."/>
            <person name="Land M."/>
            <person name="Hauser L."/>
            <person name="Chang Y.J."/>
            <person name="Jeffries C.D."/>
            <person name="Chertkov O."/>
            <person name="Brettin T."/>
            <person name="Detter J.C."/>
            <person name="Han C."/>
            <person name="Ali Z."/>
            <person name="Tindall B.J."/>
            <person name="Goker M."/>
            <person name="Bristow J."/>
            <person name="Eisen J.A."/>
            <person name="Markowitz V."/>
            <person name="Hugenholtz P."/>
            <person name="Kyrpides N.C."/>
            <person name="Klenk H.P."/>
        </authorList>
    </citation>
    <scope>NUCLEOTIDE SEQUENCE [LARGE SCALE GENOMIC DNA]</scope>
    <source>
        <strain evidence="4">DSM 44928 / JCM 14897 / NBRC 102108 / NRRL B-24433 / ID139908</strain>
    </source>
</reference>
<feature type="transmembrane region" description="Helical" evidence="2">
    <location>
        <begin position="170"/>
        <end position="194"/>
    </location>
</feature>
<gene>
    <name evidence="3" type="ordered locus">Caci_5325</name>
</gene>
<protein>
    <submittedName>
        <fullName evidence="3">Uncharacterized protein</fullName>
    </submittedName>
</protein>
<keyword evidence="2" id="KW-0812">Transmembrane</keyword>
<feature type="transmembrane region" description="Helical" evidence="2">
    <location>
        <begin position="144"/>
        <end position="164"/>
    </location>
</feature>
<evidence type="ECO:0000313" key="4">
    <source>
        <dbReference type="Proteomes" id="UP000000851"/>
    </source>
</evidence>
<dbReference type="Proteomes" id="UP000000851">
    <property type="component" value="Chromosome"/>
</dbReference>
<feature type="compositionally biased region" description="Gly residues" evidence="1">
    <location>
        <begin position="268"/>
        <end position="281"/>
    </location>
</feature>
<keyword evidence="4" id="KW-1185">Reference proteome</keyword>
<feature type="region of interest" description="Disordered" evidence="1">
    <location>
        <begin position="1"/>
        <end position="69"/>
    </location>
</feature>
<name>C7Q817_CATAD</name>
<evidence type="ECO:0000256" key="2">
    <source>
        <dbReference type="SAM" id="Phobius"/>
    </source>
</evidence>
<dbReference type="InParanoid" id="C7Q817"/>
<sequence>MTQQPNQNYPQQPGGWGQQPGQPQQQGWGQPQPAQQQGGQWGGAQQQQPQYGQAQPAQQQYGSASSSYSGGTGAGASPTVWGKVWGFYATGALAAVAAIMVFLAWASVKITAEGRSVTSTINGIGSASTSVKGADTGDSGVTPIWGWLLLIAAVVAIAGVVMVFTMKTPLSGWIAVGGSGGAFVFAVIGALYFNGKASDAKKQILNEGLPPGTKYSIGLGIGAYVALAAALIAVVFAVLAQLSINQAGATAAGSAAGFGQGGYQQPGYGQQAGYGQPGQQGYGQPQQGQQAGWGQQQGQQGQQQPPRAQDQQPGQQQWGNPQPPQQGGQQWGGYNDPAANQPTQAVQPGYMPGQQPPQQ</sequence>
<feature type="compositionally biased region" description="Low complexity" evidence="1">
    <location>
        <begin position="282"/>
        <end position="334"/>
    </location>
</feature>
<dbReference type="KEGG" id="cai:Caci_5325"/>
<proteinExistence type="predicted"/>
<keyword evidence="2" id="KW-0472">Membrane</keyword>
<dbReference type="STRING" id="479433.Caci_5325"/>
<feature type="transmembrane region" description="Helical" evidence="2">
    <location>
        <begin position="85"/>
        <end position="106"/>
    </location>
</feature>
<dbReference type="AlphaFoldDB" id="C7Q817"/>
<dbReference type="HOGENOM" id="CLU_770954_0_0_11"/>
<keyword evidence="2" id="KW-1133">Transmembrane helix</keyword>
<evidence type="ECO:0000313" key="3">
    <source>
        <dbReference type="EMBL" id="ACU74184.1"/>
    </source>
</evidence>
<feature type="region of interest" description="Disordered" evidence="1">
    <location>
        <begin position="268"/>
        <end position="359"/>
    </location>
</feature>
<evidence type="ECO:0000256" key="1">
    <source>
        <dbReference type="SAM" id="MobiDB-lite"/>
    </source>
</evidence>
<dbReference type="RefSeq" id="WP_015793913.1">
    <property type="nucleotide sequence ID" value="NC_013131.1"/>
</dbReference>
<feature type="transmembrane region" description="Helical" evidence="2">
    <location>
        <begin position="215"/>
        <end position="240"/>
    </location>
</feature>
<dbReference type="EMBL" id="CP001700">
    <property type="protein sequence ID" value="ACU74184.1"/>
    <property type="molecule type" value="Genomic_DNA"/>
</dbReference>